<reference evidence="1" key="2">
    <citation type="journal article" date="2007" name="Science">
        <title>Draft genome sequence of the sexually transmitted pathogen Trichomonas vaginalis.</title>
        <authorList>
            <person name="Carlton J.M."/>
            <person name="Hirt R.P."/>
            <person name="Silva J.C."/>
            <person name="Delcher A.L."/>
            <person name="Schatz M."/>
            <person name="Zhao Q."/>
            <person name="Wortman J.R."/>
            <person name="Bidwell S.L."/>
            <person name="Alsmark U.C.M."/>
            <person name="Besteiro S."/>
            <person name="Sicheritz-Ponten T."/>
            <person name="Noel C.J."/>
            <person name="Dacks J.B."/>
            <person name="Foster P.G."/>
            <person name="Simillion C."/>
            <person name="Van de Peer Y."/>
            <person name="Miranda-Saavedra D."/>
            <person name="Barton G.J."/>
            <person name="Westrop G.D."/>
            <person name="Mueller S."/>
            <person name="Dessi D."/>
            <person name="Fiori P.L."/>
            <person name="Ren Q."/>
            <person name="Paulsen I."/>
            <person name="Zhang H."/>
            <person name="Bastida-Corcuera F.D."/>
            <person name="Simoes-Barbosa A."/>
            <person name="Brown M.T."/>
            <person name="Hayes R.D."/>
            <person name="Mukherjee M."/>
            <person name="Okumura C.Y."/>
            <person name="Schneider R."/>
            <person name="Smith A.J."/>
            <person name="Vanacova S."/>
            <person name="Villalvazo M."/>
            <person name="Haas B.J."/>
            <person name="Pertea M."/>
            <person name="Feldblyum T.V."/>
            <person name="Utterback T.R."/>
            <person name="Shu C.L."/>
            <person name="Osoegawa K."/>
            <person name="de Jong P.J."/>
            <person name="Hrdy I."/>
            <person name="Horvathova L."/>
            <person name="Zubacova Z."/>
            <person name="Dolezal P."/>
            <person name="Malik S.B."/>
            <person name="Logsdon J.M. Jr."/>
            <person name="Henze K."/>
            <person name="Gupta A."/>
            <person name="Wang C.C."/>
            <person name="Dunne R.L."/>
            <person name="Upcroft J.A."/>
            <person name="Upcroft P."/>
            <person name="White O."/>
            <person name="Salzberg S.L."/>
            <person name="Tang P."/>
            <person name="Chiu C.-H."/>
            <person name="Lee Y.-S."/>
            <person name="Embley T.M."/>
            <person name="Coombs G.H."/>
            <person name="Mottram J.C."/>
            <person name="Tachezy J."/>
            <person name="Fraser-Liggett C.M."/>
            <person name="Johnson P.J."/>
        </authorList>
    </citation>
    <scope>NUCLEOTIDE SEQUENCE [LARGE SCALE GENOMIC DNA]</scope>
    <source>
        <strain evidence="1">G3</strain>
    </source>
</reference>
<dbReference type="RefSeq" id="XP_001299602.1">
    <property type="nucleotide sequence ID" value="XM_001299601.1"/>
</dbReference>
<dbReference type="PDB" id="9D5N">
    <property type="method" value="EM"/>
    <property type="resolution" value="4.20 A"/>
    <property type="chains" value="CG/Ch/Ci/Cj/Ck/Cl/E=1-918"/>
</dbReference>
<evidence type="ECO:0000313" key="2">
    <source>
        <dbReference type="Proteomes" id="UP000001542"/>
    </source>
</evidence>
<dbReference type="InterPro" id="IPR011992">
    <property type="entry name" value="EF-hand-dom_pair"/>
</dbReference>
<dbReference type="PANTHER" id="PTHR20875">
    <property type="entry name" value="EF-HAND CALCIUM-BINDING DOMAIN-CONTAINING PROTEIN 6-RELATED"/>
    <property type="match status" value="1"/>
</dbReference>
<dbReference type="VEuPathDB" id="TrichDB:TVAGG3_0805960"/>
<protein>
    <submittedName>
        <fullName evidence="1">EF hand family protein</fullName>
    </submittedName>
</protein>
<proteinExistence type="evidence at protein level"/>
<dbReference type="Gene3D" id="1.10.238.10">
    <property type="entry name" value="EF-hand"/>
    <property type="match status" value="5"/>
</dbReference>
<keyword evidence="3" id="KW-0002">3D-structure</keyword>
<keyword evidence="2" id="KW-1185">Reference proteome</keyword>
<dbReference type="EMBL" id="DS114595">
    <property type="protein sequence ID" value="EAX86672.1"/>
    <property type="molecule type" value="Genomic_DNA"/>
</dbReference>
<dbReference type="VEuPathDB" id="TrichDB:TVAG_527160"/>
<dbReference type="OMA" id="YANRENH"/>
<dbReference type="Proteomes" id="UP000001542">
    <property type="component" value="Unassembled WGS sequence"/>
</dbReference>
<dbReference type="PANTHER" id="PTHR20875:SF0">
    <property type="entry name" value="GH12158P"/>
    <property type="match status" value="1"/>
</dbReference>
<dbReference type="OrthoDB" id="187808at2759"/>
<dbReference type="EMDB" id="EMD-46580"/>
<evidence type="ECO:0000313" key="1">
    <source>
        <dbReference type="EMBL" id="EAX86672.1"/>
    </source>
</evidence>
<sequence>MIDIDDLLDRLRTDIYQGDVLPEDWFSGFDRLRSGRIFPNEFQRCFTLMRIKLSPEEFNMLVDRYRQGDKVNYKEFCHEIEDIFTNRNLEKAPLETTRNSQEIVSRTIGKLDVNTSVELDNLMAKLHHQIKTKGIHLRTAFMDFDKHNNGRITQSQFMRANPFRDLTSREIQVLYDRYCDPQLKDFNYRKLNTDLNDYASMQPTMVERSLTRSLLPHQEKSLKIKNFDTPQELIIPKFAEHVRKERICIKDFFQTHDTLRTGRIPVQKFTGTITLFGYPFTTNDLDYLVSQYSIVVNYTHYIKYLEFCNDVEAEVETQLFPVKSRGIDTSSITPSNPKVDAIVDRLKSQTVRYRINCLPTLMDFDRIGQGYVTPVQFHRALTTLGFKVTNEERDELVKVYEKDNRGVDIYRFIEDIDPSHTQKRREFKPVGVTKESIIDTYGKASNGDKFVTQDVADKLLHESKKGLIPKINEKDNIDDLLIEMHKWCLINSVLFAEFLGQFDTHNNGEITAEHFRTGITISGYKLTDKEFQVLKDYYASETKKDYVKWRQFDKDVKEMTVPLDLEKTPQFNPLTQAELRSTTMRDIKTLTPKVQEIVKEISKFVRKRRLSLIEQFKDFDKLNHKKVNASHFTRILQLIGCYLSKDRIDELCSFYNDPYTKFVDYGKFCADVDEMTGQLFGDSASTTIVSNGFPHYTDRESEYLVSIRSGPAEIPTMDKIMEKLQAHVFKRRVRLLEFFQGFDGLRRGLVPKQKFHTVVSQAELPLTADEIDLCLEEYADPKSNDLFNYRSFCAKVNEVFGPTELNRTPLTAPVPVRIKPEPSKTIQNLTPQEEQTVNSILRRMKYVVTTRRMNIRDQFEDYDRKPYKNYITKQQFRQSISRLGLSTNRDELDILCKKYKNTDLDEVNYIQFCKDIDP</sequence>
<dbReference type="eggNOG" id="ENOG502QRVM">
    <property type="taxonomic scope" value="Eukaryota"/>
</dbReference>
<reference evidence="3" key="3">
    <citation type="journal article" date="2025" name="Nat. Commun.">
        <title>Structures of Native Doublet Microtubules from Trichomonas vaginalis Reveal Parasite-Specific Proteins.</title>
        <authorList>
            <person name="Stevens A."/>
            <person name="Kashyap S."/>
            <person name="Crofut E.H."/>
            <person name="Wang S.E."/>
            <person name="Muratore K.A."/>
            <person name="Johnson P.J."/>
            <person name="Zhou Z.H."/>
        </authorList>
    </citation>
    <scope>STRUCTURE BY ELECTRON MICROSCOPY (4.20 ANGSTROMS)</scope>
</reference>
<gene>
    <name evidence="1" type="ORF">TVAG_527160</name>
</gene>
<dbReference type="InParanoid" id="A2G843"/>
<name>A2G843_TRIV3</name>
<organism evidence="1 2">
    <name type="scientific">Trichomonas vaginalis (strain ATCC PRA-98 / G3)</name>
    <dbReference type="NCBI Taxonomy" id="412133"/>
    <lineage>
        <taxon>Eukaryota</taxon>
        <taxon>Metamonada</taxon>
        <taxon>Parabasalia</taxon>
        <taxon>Trichomonadida</taxon>
        <taxon>Trichomonadidae</taxon>
        <taxon>Trichomonas</taxon>
    </lineage>
</organism>
<dbReference type="InterPro" id="IPR052603">
    <property type="entry name" value="EFCB6"/>
</dbReference>
<dbReference type="SUPFAM" id="SSF47473">
    <property type="entry name" value="EF-hand"/>
    <property type="match status" value="4"/>
</dbReference>
<dbReference type="KEGG" id="tva:4744320"/>
<accession>A2G843</accession>
<evidence type="ECO:0007829" key="3">
    <source>
        <dbReference type="PDB" id="9D5N"/>
    </source>
</evidence>
<reference evidence="1" key="1">
    <citation type="submission" date="2006-10" db="EMBL/GenBank/DDBJ databases">
        <authorList>
            <person name="Amadeo P."/>
            <person name="Zhao Q."/>
            <person name="Wortman J."/>
            <person name="Fraser-Liggett C."/>
            <person name="Carlton J."/>
        </authorList>
    </citation>
    <scope>NUCLEOTIDE SEQUENCE</scope>
    <source>
        <strain evidence="1">G3</strain>
    </source>
</reference>
<dbReference type="STRING" id="5722.A2G843"/>
<dbReference type="AlphaFoldDB" id="A2G843"/>